<feature type="transmembrane region" description="Helical" evidence="5">
    <location>
        <begin position="73"/>
        <end position="95"/>
    </location>
</feature>
<evidence type="ECO:0000256" key="1">
    <source>
        <dbReference type="ARBA" id="ARBA00004141"/>
    </source>
</evidence>
<dbReference type="Pfam" id="PF04140">
    <property type="entry name" value="ICMT"/>
    <property type="match status" value="1"/>
</dbReference>
<comment type="caution">
    <text evidence="6">The sequence shown here is derived from an EMBL/GenBank/DDBJ whole genome shotgun (WGS) entry which is preliminary data.</text>
</comment>
<keyword evidence="7" id="KW-1185">Reference proteome</keyword>
<keyword evidence="3 5" id="KW-1133">Transmembrane helix</keyword>
<dbReference type="PANTHER" id="PTHR43847:SF1">
    <property type="entry name" value="BLL3993 PROTEIN"/>
    <property type="match status" value="1"/>
</dbReference>
<dbReference type="Gene3D" id="1.20.120.1630">
    <property type="match status" value="1"/>
</dbReference>
<name>A0ABW6JW69_9BACI</name>
<dbReference type="EMBL" id="JBIACJ010000002">
    <property type="protein sequence ID" value="MFE8695739.1"/>
    <property type="molecule type" value="Genomic_DNA"/>
</dbReference>
<keyword evidence="2 5" id="KW-0812">Transmembrane</keyword>
<dbReference type="RefSeq" id="WP_389216376.1">
    <property type="nucleotide sequence ID" value="NZ_JBIACJ010000002.1"/>
</dbReference>
<dbReference type="Proteomes" id="UP001601058">
    <property type="component" value="Unassembled WGS sequence"/>
</dbReference>
<proteinExistence type="predicted"/>
<evidence type="ECO:0000256" key="4">
    <source>
        <dbReference type="ARBA" id="ARBA00023136"/>
    </source>
</evidence>
<dbReference type="GO" id="GO:0008168">
    <property type="term" value="F:methyltransferase activity"/>
    <property type="evidence" value="ECO:0007669"/>
    <property type="project" value="UniProtKB-KW"/>
</dbReference>
<reference evidence="6 7" key="1">
    <citation type="submission" date="2024-08" db="EMBL/GenBank/DDBJ databases">
        <title>Two novel Cytobacillus novel species.</title>
        <authorList>
            <person name="Liu G."/>
        </authorList>
    </citation>
    <scope>NUCLEOTIDE SEQUENCE [LARGE SCALE GENOMIC DNA]</scope>
    <source>
        <strain evidence="6 7">FJAT-53684</strain>
    </source>
</reference>
<feature type="transmembrane region" description="Helical" evidence="5">
    <location>
        <begin position="40"/>
        <end position="61"/>
    </location>
</feature>
<accession>A0ABW6JW69</accession>
<evidence type="ECO:0000313" key="7">
    <source>
        <dbReference type="Proteomes" id="UP001601058"/>
    </source>
</evidence>
<dbReference type="InterPro" id="IPR007269">
    <property type="entry name" value="ICMT_MeTrfase"/>
</dbReference>
<keyword evidence="6" id="KW-0808">Transferase</keyword>
<dbReference type="InterPro" id="IPR052527">
    <property type="entry name" value="Metal_cation-efflux_comp"/>
</dbReference>
<comment type="subcellular location">
    <subcellularLocation>
        <location evidence="1">Membrane</location>
        <topology evidence="1">Multi-pass membrane protein</topology>
    </subcellularLocation>
</comment>
<organism evidence="6 7">
    <name type="scientific">Cytobacillus mangrovibacter</name>
    <dbReference type="NCBI Taxonomy" id="3299024"/>
    <lineage>
        <taxon>Bacteria</taxon>
        <taxon>Bacillati</taxon>
        <taxon>Bacillota</taxon>
        <taxon>Bacilli</taxon>
        <taxon>Bacillales</taxon>
        <taxon>Bacillaceae</taxon>
        <taxon>Cytobacillus</taxon>
    </lineage>
</organism>
<protein>
    <submittedName>
        <fullName evidence="6">Isoprenylcysteine carboxyl methyltransferase family protein</fullName>
    </submittedName>
</protein>
<sequence length="186" mass="21451">MLFYIFLFLIIGQRLSELMIAKRNERHMKQKGAIEFGQSHYPFIVAVHSLFFVSLIIEVALLQKNLSPNWPVFLTLFLLAQMGRVWVLASLGPFWNTKILVLPEANIVKKGPYQYVKHPNYIIVTIELIVIPLLFQAYMTAILFTIFNAVILAIRIPTEERALKQLTEYTEAFAKSPSQIKNVKKV</sequence>
<feature type="transmembrane region" description="Helical" evidence="5">
    <location>
        <begin position="121"/>
        <end position="154"/>
    </location>
</feature>
<gene>
    <name evidence="6" type="ORF">ACFYKT_05105</name>
</gene>
<keyword evidence="6" id="KW-0489">Methyltransferase</keyword>
<evidence type="ECO:0000256" key="2">
    <source>
        <dbReference type="ARBA" id="ARBA00022692"/>
    </source>
</evidence>
<dbReference type="GO" id="GO:0032259">
    <property type="term" value="P:methylation"/>
    <property type="evidence" value="ECO:0007669"/>
    <property type="project" value="UniProtKB-KW"/>
</dbReference>
<evidence type="ECO:0000313" key="6">
    <source>
        <dbReference type="EMBL" id="MFE8695739.1"/>
    </source>
</evidence>
<dbReference type="PANTHER" id="PTHR43847">
    <property type="entry name" value="BLL3993 PROTEIN"/>
    <property type="match status" value="1"/>
</dbReference>
<evidence type="ECO:0000256" key="3">
    <source>
        <dbReference type="ARBA" id="ARBA00022989"/>
    </source>
</evidence>
<keyword evidence="4 5" id="KW-0472">Membrane</keyword>
<evidence type="ECO:0000256" key="5">
    <source>
        <dbReference type="SAM" id="Phobius"/>
    </source>
</evidence>